<accession>A0A5J4YW22</accession>
<sequence>MGATPKTRSKGSSQAEARLGGVPIPAPLLYLIKRPAIHVALVMVFLFATTVLVDPLAGAVRTAHVPETSVSWLSALRDLVTPVRLLNVTFLTGRMLSHFPFVAHPNIALTEYSRAGPGRTRRISPSTITKELSTEPRACGAEPSANMRFELAALRIGDPSGNLFGLLLFFASRYFPRTCLTTAACFKTNSFLRVSRAWVFRVRAPHPVRLSSSSRSSSSRATASLCSIRLILELWNSSTSRRQLTTSTPELAIPSHHSPRGPVQTKDSSSFNSFCVCVQPTTSATVRACASNSHTMHPTYIETHPHPPADWRTHSNPTQRPTQRTQKQAAHVQTHAQQQQQIADSTRE</sequence>
<evidence type="ECO:0000313" key="3">
    <source>
        <dbReference type="EMBL" id="KAA8495729.1"/>
    </source>
</evidence>
<proteinExistence type="predicted"/>
<protein>
    <submittedName>
        <fullName evidence="3">Uncharacterized protein</fullName>
    </submittedName>
</protein>
<dbReference type="AlphaFoldDB" id="A0A5J4YW22"/>
<evidence type="ECO:0000256" key="2">
    <source>
        <dbReference type="SAM" id="Phobius"/>
    </source>
</evidence>
<feature type="region of interest" description="Disordered" evidence="1">
    <location>
        <begin position="298"/>
        <end position="348"/>
    </location>
</feature>
<name>A0A5J4YW22_PORPP</name>
<keyword evidence="2" id="KW-0812">Transmembrane</keyword>
<dbReference type="Proteomes" id="UP000324585">
    <property type="component" value="Unassembled WGS sequence"/>
</dbReference>
<comment type="caution">
    <text evidence="3">The sequence shown here is derived from an EMBL/GenBank/DDBJ whole genome shotgun (WGS) entry which is preliminary data.</text>
</comment>
<evidence type="ECO:0000256" key="1">
    <source>
        <dbReference type="SAM" id="MobiDB-lite"/>
    </source>
</evidence>
<organism evidence="3 4">
    <name type="scientific">Porphyridium purpureum</name>
    <name type="common">Red alga</name>
    <name type="synonym">Porphyridium cruentum</name>
    <dbReference type="NCBI Taxonomy" id="35688"/>
    <lineage>
        <taxon>Eukaryota</taxon>
        <taxon>Rhodophyta</taxon>
        <taxon>Bangiophyceae</taxon>
        <taxon>Porphyridiales</taxon>
        <taxon>Porphyridiaceae</taxon>
        <taxon>Porphyridium</taxon>
    </lineage>
</organism>
<feature type="compositionally biased region" description="Low complexity" evidence="1">
    <location>
        <begin position="317"/>
        <end position="348"/>
    </location>
</feature>
<keyword evidence="2" id="KW-1133">Transmembrane helix</keyword>
<feature type="compositionally biased region" description="Basic and acidic residues" evidence="1">
    <location>
        <begin position="303"/>
        <end position="313"/>
    </location>
</feature>
<feature type="transmembrane region" description="Helical" evidence="2">
    <location>
        <begin position="36"/>
        <end position="53"/>
    </location>
</feature>
<evidence type="ECO:0000313" key="4">
    <source>
        <dbReference type="Proteomes" id="UP000324585"/>
    </source>
</evidence>
<gene>
    <name evidence="3" type="ORF">FVE85_1884</name>
</gene>
<dbReference type="EMBL" id="VRMN01000003">
    <property type="protein sequence ID" value="KAA8495729.1"/>
    <property type="molecule type" value="Genomic_DNA"/>
</dbReference>
<keyword evidence="2" id="KW-0472">Membrane</keyword>
<reference evidence="4" key="1">
    <citation type="journal article" date="2019" name="Nat. Commun.">
        <title>Expansion of phycobilisome linker gene families in mesophilic red algae.</title>
        <authorList>
            <person name="Lee J."/>
            <person name="Kim D."/>
            <person name="Bhattacharya D."/>
            <person name="Yoon H.S."/>
        </authorList>
    </citation>
    <scope>NUCLEOTIDE SEQUENCE [LARGE SCALE GENOMIC DNA]</scope>
    <source>
        <strain evidence="4">CCMP 1328</strain>
    </source>
</reference>
<keyword evidence="4" id="KW-1185">Reference proteome</keyword>